<feature type="compositionally biased region" description="Low complexity" evidence="1">
    <location>
        <begin position="168"/>
        <end position="181"/>
    </location>
</feature>
<dbReference type="Proteomes" id="UP000191518">
    <property type="component" value="Unassembled WGS sequence"/>
</dbReference>
<evidence type="ECO:0000256" key="1">
    <source>
        <dbReference type="SAM" id="MobiDB-lite"/>
    </source>
</evidence>
<evidence type="ECO:0000256" key="2">
    <source>
        <dbReference type="SAM" id="SignalP"/>
    </source>
</evidence>
<dbReference type="STRING" id="29845.A0A1V6R5M7"/>
<comment type="caution">
    <text evidence="3">The sequence shown here is derived from an EMBL/GenBank/DDBJ whole genome shotgun (WGS) entry which is preliminary data.</text>
</comment>
<gene>
    <name evidence="3" type="ORF">PENVUL_c090G00407</name>
</gene>
<evidence type="ECO:0008006" key="5">
    <source>
        <dbReference type="Google" id="ProtNLM"/>
    </source>
</evidence>
<proteinExistence type="predicted"/>
<dbReference type="EMBL" id="MDYP01000090">
    <property type="protein sequence ID" value="OQD96506.1"/>
    <property type="molecule type" value="Genomic_DNA"/>
</dbReference>
<feature type="chain" id="PRO_5012166987" description="Ubiquitin 3 binding protein But2 C-terminal domain-containing protein" evidence="2">
    <location>
        <begin position="23"/>
        <end position="222"/>
    </location>
</feature>
<protein>
    <recommendedName>
        <fullName evidence="5">Ubiquitin 3 binding protein But2 C-terminal domain-containing protein</fullName>
    </recommendedName>
</protein>
<keyword evidence="2" id="KW-0732">Signal</keyword>
<sequence>MHSLSMSQFFQLASIMLQFAASEETSTITFPWVGFGDNYFDKDEGRVIGLDGDKTTYAVSCPSAVTPCDRHPMTVVFQPNSFEYVVEMDYSTFTTSGCTFTGSPFPTTATCSLTQSVQADLRPVIGSTRYQVPGTKVERVIFTASMAIAGAYTPINTGTLTGTISSSASQASQTSSGPSDSMAKSTNVSTDAATTTISGNFAHQTPAPLVLVGGLLAGAMLL</sequence>
<accession>A0A1V6R5M7</accession>
<feature type="signal peptide" evidence="2">
    <location>
        <begin position="1"/>
        <end position="22"/>
    </location>
</feature>
<dbReference type="AlphaFoldDB" id="A0A1V6R5M7"/>
<evidence type="ECO:0000313" key="3">
    <source>
        <dbReference type="EMBL" id="OQD96506.1"/>
    </source>
</evidence>
<organism evidence="3 4">
    <name type="scientific">Penicillium vulpinum</name>
    <dbReference type="NCBI Taxonomy" id="29845"/>
    <lineage>
        <taxon>Eukaryota</taxon>
        <taxon>Fungi</taxon>
        <taxon>Dikarya</taxon>
        <taxon>Ascomycota</taxon>
        <taxon>Pezizomycotina</taxon>
        <taxon>Eurotiomycetes</taxon>
        <taxon>Eurotiomycetidae</taxon>
        <taxon>Eurotiales</taxon>
        <taxon>Aspergillaceae</taxon>
        <taxon>Penicillium</taxon>
    </lineage>
</organism>
<feature type="region of interest" description="Disordered" evidence="1">
    <location>
        <begin position="168"/>
        <end position="187"/>
    </location>
</feature>
<keyword evidence="4" id="KW-1185">Reference proteome</keyword>
<evidence type="ECO:0000313" key="4">
    <source>
        <dbReference type="Proteomes" id="UP000191518"/>
    </source>
</evidence>
<name>A0A1V6R5M7_9EURO</name>
<reference evidence="4" key="1">
    <citation type="journal article" date="2017" name="Nat. Microbiol.">
        <title>Global analysis of biosynthetic gene clusters reveals vast potential of secondary metabolite production in Penicillium species.</title>
        <authorList>
            <person name="Nielsen J.C."/>
            <person name="Grijseels S."/>
            <person name="Prigent S."/>
            <person name="Ji B."/>
            <person name="Dainat J."/>
            <person name="Nielsen K.F."/>
            <person name="Frisvad J.C."/>
            <person name="Workman M."/>
            <person name="Nielsen J."/>
        </authorList>
    </citation>
    <scope>NUCLEOTIDE SEQUENCE [LARGE SCALE GENOMIC DNA]</scope>
    <source>
        <strain evidence="4">IBT 29486</strain>
    </source>
</reference>